<name>A0A2H3JEJ9_WOLCO</name>
<proteinExistence type="predicted"/>
<accession>A0A2H3JEJ9</accession>
<dbReference type="Proteomes" id="UP000218811">
    <property type="component" value="Unassembled WGS sequence"/>
</dbReference>
<protein>
    <submittedName>
        <fullName evidence="1">Uncharacterized protein</fullName>
    </submittedName>
</protein>
<dbReference type="EMBL" id="KB468113">
    <property type="protein sequence ID" value="PCH40672.1"/>
    <property type="molecule type" value="Genomic_DNA"/>
</dbReference>
<evidence type="ECO:0000313" key="1">
    <source>
        <dbReference type="EMBL" id="PCH40672.1"/>
    </source>
</evidence>
<gene>
    <name evidence="1" type="ORF">WOLCODRAFT_150691</name>
</gene>
<reference evidence="1 2" key="1">
    <citation type="journal article" date="2012" name="Science">
        <title>The Paleozoic origin of enzymatic lignin decomposition reconstructed from 31 fungal genomes.</title>
        <authorList>
            <person name="Floudas D."/>
            <person name="Binder M."/>
            <person name="Riley R."/>
            <person name="Barry K."/>
            <person name="Blanchette R.A."/>
            <person name="Henrissat B."/>
            <person name="Martinez A.T."/>
            <person name="Otillar R."/>
            <person name="Spatafora J.W."/>
            <person name="Yadav J.S."/>
            <person name="Aerts A."/>
            <person name="Benoit I."/>
            <person name="Boyd A."/>
            <person name="Carlson A."/>
            <person name="Copeland A."/>
            <person name="Coutinho P.M."/>
            <person name="de Vries R.P."/>
            <person name="Ferreira P."/>
            <person name="Findley K."/>
            <person name="Foster B."/>
            <person name="Gaskell J."/>
            <person name="Glotzer D."/>
            <person name="Gorecki P."/>
            <person name="Heitman J."/>
            <person name="Hesse C."/>
            <person name="Hori C."/>
            <person name="Igarashi K."/>
            <person name="Jurgens J.A."/>
            <person name="Kallen N."/>
            <person name="Kersten P."/>
            <person name="Kohler A."/>
            <person name="Kuees U."/>
            <person name="Kumar T.K.A."/>
            <person name="Kuo A."/>
            <person name="LaButti K."/>
            <person name="Larrondo L.F."/>
            <person name="Lindquist E."/>
            <person name="Ling A."/>
            <person name="Lombard V."/>
            <person name="Lucas S."/>
            <person name="Lundell T."/>
            <person name="Martin R."/>
            <person name="McLaughlin D.J."/>
            <person name="Morgenstern I."/>
            <person name="Morin E."/>
            <person name="Murat C."/>
            <person name="Nagy L.G."/>
            <person name="Nolan M."/>
            <person name="Ohm R.A."/>
            <person name="Patyshakuliyeva A."/>
            <person name="Rokas A."/>
            <person name="Ruiz-Duenas F.J."/>
            <person name="Sabat G."/>
            <person name="Salamov A."/>
            <person name="Samejima M."/>
            <person name="Schmutz J."/>
            <person name="Slot J.C."/>
            <person name="St John F."/>
            <person name="Stenlid J."/>
            <person name="Sun H."/>
            <person name="Sun S."/>
            <person name="Syed K."/>
            <person name="Tsang A."/>
            <person name="Wiebenga A."/>
            <person name="Young D."/>
            <person name="Pisabarro A."/>
            <person name="Eastwood D.C."/>
            <person name="Martin F."/>
            <person name="Cullen D."/>
            <person name="Grigoriev I.V."/>
            <person name="Hibbett D.S."/>
        </authorList>
    </citation>
    <scope>NUCLEOTIDE SEQUENCE [LARGE SCALE GENOMIC DNA]</scope>
    <source>
        <strain evidence="1 2">MD-104</strain>
    </source>
</reference>
<sequence length="266" mass="31041">MPKVISVAPKNAATGEREEWKIPLLPMKALEAVAPVQKSRKGTAPKPYHKLIPDPETIRRVNHEHAVEDIRRKKLQKLLKQQEKLEKCLDAAWLDEYIARVMAEKVEEDQKAHTLKLKRATPTKTLLERVEELRMAPLWADERGIVNPHDMHCTEKKWDWFQEVEKKLIAMHPFLQRLWKAPDYSTPVPVMLKFTNLTSDFDDLCANIEDQVRKDSMKNQDLRHLEKYLKCMEGIFGELDIVQHVTYLKTQLVHAKLDFALGIPQM</sequence>
<organism evidence="1 2">
    <name type="scientific">Wolfiporia cocos (strain MD-104)</name>
    <name type="common">Brown rot fungus</name>
    <dbReference type="NCBI Taxonomy" id="742152"/>
    <lineage>
        <taxon>Eukaryota</taxon>
        <taxon>Fungi</taxon>
        <taxon>Dikarya</taxon>
        <taxon>Basidiomycota</taxon>
        <taxon>Agaricomycotina</taxon>
        <taxon>Agaricomycetes</taxon>
        <taxon>Polyporales</taxon>
        <taxon>Phaeolaceae</taxon>
        <taxon>Wolfiporia</taxon>
    </lineage>
</organism>
<keyword evidence="2" id="KW-1185">Reference proteome</keyword>
<evidence type="ECO:0000313" key="2">
    <source>
        <dbReference type="Proteomes" id="UP000218811"/>
    </source>
</evidence>
<dbReference type="AlphaFoldDB" id="A0A2H3JEJ9"/>